<keyword evidence="6" id="KW-0378">Hydrolase</keyword>
<keyword evidence="7" id="KW-1133">Transmembrane helix</keyword>
<dbReference type="SUPFAM" id="SSF141868">
    <property type="entry name" value="EAL domain-like"/>
    <property type="match status" value="1"/>
</dbReference>
<dbReference type="SMART" id="SM00052">
    <property type="entry name" value="EAL"/>
    <property type="match status" value="1"/>
</dbReference>
<dbReference type="Gene3D" id="3.20.20.450">
    <property type="entry name" value="EAL domain"/>
    <property type="match status" value="1"/>
</dbReference>
<evidence type="ECO:0000259" key="10">
    <source>
        <dbReference type="PROSITE" id="PS50883"/>
    </source>
</evidence>
<dbReference type="RefSeq" id="WP_075199264.1">
    <property type="nucleotide sequence ID" value="NZ_CP187984.1"/>
</dbReference>
<name>A0A2T7B243_9ENTR</name>
<accession>A0A2T7B243</accession>
<dbReference type="InterPro" id="IPR001633">
    <property type="entry name" value="EAL_dom"/>
</dbReference>
<evidence type="ECO:0000256" key="5">
    <source>
        <dbReference type="ARBA" id="ARBA00022692"/>
    </source>
</evidence>
<evidence type="ECO:0000256" key="7">
    <source>
        <dbReference type="ARBA" id="ARBA00022989"/>
    </source>
</evidence>
<proteinExistence type="predicted"/>
<keyword evidence="3" id="KW-1003">Cell membrane</keyword>
<protein>
    <recommendedName>
        <fullName evidence="2">cyclic-guanylate-specific phosphodiesterase</fullName>
        <ecNumber evidence="2">3.1.4.52</ecNumber>
    </recommendedName>
</protein>
<dbReference type="CDD" id="cd01948">
    <property type="entry name" value="EAL"/>
    <property type="match status" value="1"/>
</dbReference>
<dbReference type="EC" id="3.1.4.52" evidence="2"/>
<dbReference type="OrthoDB" id="675397at2"/>
<evidence type="ECO:0000256" key="6">
    <source>
        <dbReference type="ARBA" id="ARBA00022801"/>
    </source>
</evidence>
<dbReference type="AlphaFoldDB" id="A0A2T7B243"/>
<comment type="caution">
    <text evidence="11">The sequence shown here is derived from an EMBL/GenBank/DDBJ whole genome shotgun (WGS) entry which is preliminary data.</text>
</comment>
<organism evidence="11">
    <name type="scientific">Cronobacter turicensis</name>
    <dbReference type="NCBI Taxonomy" id="413502"/>
    <lineage>
        <taxon>Bacteria</taxon>
        <taxon>Pseudomonadati</taxon>
        <taxon>Pseudomonadota</taxon>
        <taxon>Gammaproteobacteria</taxon>
        <taxon>Enterobacterales</taxon>
        <taxon>Enterobacteriaceae</taxon>
        <taxon>Cronobacter</taxon>
    </lineage>
</organism>
<evidence type="ECO:0000256" key="9">
    <source>
        <dbReference type="ARBA" id="ARBA00034290"/>
    </source>
</evidence>
<dbReference type="PANTHER" id="PTHR33121">
    <property type="entry name" value="CYCLIC DI-GMP PHOSPHODIESTERASE PDEF"/>
    <property type="match status" value="1"/>
</dbReference>
<dbReference type="PANTHER" id="PTHR33121:SF79">
    <property type="entry name" value="CYCLIC DI-GMP PHOSPHODIESTERASE PDED-RELATED"/>
    <property type="match status" value="1"/>
</dbReference>
<evidence type="ECO:0000256" key="8">
    <source>
        <dbReference type="ARBA" id="ARBA00023136"/>
    </source>
</evidence>
<dbReference type="InterPro" id="IPR035919">
    <property type="entry name" value="EAL_sf"/>
</dbReference>
<reference evidence="11" key="1">
    <citation type="submission" date="2016-12" db="EMBL/GenBank/DDBJ databases">
        <title>Analysis of the Molecular Diversity Among Cronobacter Species Isolated from Filth Flies Using a Pan Genomic DNA Microarray.</title>
        <authorList>
            <person name="Pava-Ripoll M."/>
            <person name="Tall B."/>
            <person name="Farber J."/>
            <person name="Fanning S."/>
            <person name="Lehner A."/>
            <person name="Stephan R."/>
            <person name="Pagotto F."/>
            <person name="Iverson C."/>
            <person name="Ziobro G."/>
            <person name="Miller A."/>
            <person name="Pearson R."/>
            <person name="Yan Q."/>
            <person name="Kim M."/>
            <person name="Jeong S."/>
            <person name="Park J."/>
            <person name="Jun S."/>
            <person name="Choi H."/>
            <person name="Chung T."/>
            <person name="Yoo Y."/>
            <person name="Park E."/>
            <person name="Hwang S."/>
            <person name="Lee B."/>
            <person name="Sathyamoorthy V."/>
            <person name="Carter L."/>
            <person name="Mammel M."/>
            <person name="Jackson S."/>
            <person name="Kothary M."/>
            <person name="Patel I."/>
            <person name="Grim C."/>
            <person name="Gopinath G."/>
            <person name="Gangiredla J."/>
            <person name="Chase H."/>
        </authorList>
    </citation>
    <scope>NUCLEOTIDE SEQUENCE [LARGE SCALE GENOMIC DNA]</scope>
    <source>
        <strain evidence="11">MOD1-Sh41s</strain>
    </source>
</reference>
<dbReference type="InterPro" id="IPR050706">
    <property type="entry name" value="Cyclic-di-GMP_PDE-like"/>
</dbReference>
<feature type="domain" description="EAL" evidence="10">
    <location>
        <begin position="266"/>
        <end position="515"/>
    </location>
</feature>
<evidence type="ECO:0000256" key="2">
    <source>
        <dbReference type="ARBA" id="ARBA00012282"/>
    </source>
</evidence>
<sequence length="532" mass="59382">MQKAQRIIRAYRRRRLILCFALALLALLLTLGIRYLADRKQYQHDTTRYAARAVETIEELLVPLDAARAALLPLVGMPCLQVHRQLREMAASLQTVRSIALVNDGILYCSSIFGERNVPVHQLQPHLPAPNPLMRLSRDSSLIKGSPVLILWTPSLDNSQSGVLQSVNIEFIASLLLNPAPPVIEHVLFDVAGKHLEYGRGLTETAHASEGLTQYQQTSERYPFSVTLLGPSPDALALKNLPAQLPLAVLLSLLIGCIAWLATARRMSFSWEINLGIANNEFEVYCQPLVSGKTGECTGVELLLRWNNPRLGPIAPDVFIPLAEQLKLINALTRYVLIKTVAQRHYFPASADFHIGVNIAASHFHEGVIIDDLKRYWYPSSPVQPLFLELTERDALPEVDYRVAHDLRQLGVKLAIDDFGTGQSSLSYLETLSPDVLKMDKRFTAAIGTDAVNSTVTDIIIAMARRLKIELVAEGVETEEQAAYLCRLGVPVLQGYLFARPMPLSELPQWLEQRRAHPGTPFWRRRLPAPMV</sequence>
<keyword evidence="4" id="KW-0973">c-di-GMP</keyword>
<keyword evidence="5" id="KW-0812">Transmembrane</keyword>
<evidence type="ECO:0000256" key="4">
    <source>
        <dbReference type="ARBA" id="ARBA00022636"/>
    </source>
</evidence>
<keyword evidence="8" id="KW-0472">Membrane</keyword>
<dbReference type="InterPro" id="IPR024744">
    <property type="entry name" value="CSS-motif_dom"/>
</dbReference>
<gene>
    <name evidence="11" type="ORF">BS411_17525</name>
</gene>
<comment type="subcellular location">
    <subcellularLocation>
        <location evidence="1">Cell membrane</location>
        <topology evidence="1">Multi-pass membrane protein</topology>
    </subcellularLocation>
</comment>
<evidence type="ECO:0000256" key="3">
    <source>
        <dbReference type="ARBA" id="ARBA00022475"/>
    </source>
</evidence>
<dbReference type="Pfam" id="PF12792">
    <property type="entry name" value="CSS-motif"/>
    <property type="match status" value="1"/>
</dbReference>
<evidence type="ECO:0000256" key="1">
    <source>
        <dbReference type="ARBA" id="ARBA00004651"/>
    </source>
</evidence>
<comment type="catalytic activity">
    <reaction evidence="9">
        <text>3',3'-c-di-GMP + H2O = 5'-phosphoguanylyl(3'-&gt;5')guanosine + H(+)</text>
        <dbReference type="Rhea" id="RHEA:24902"/>
        <dbReference type="ChEBI" id="CHEBI:15377"/>
        <dbReference type="ChEBI" id="CHEBI:15378"/>
        <dbReference type="ChEBI" id="CHEBI:58754"/>
        <dbReference type="ChEBI" id="CHEBI:58805"/>
        <dbReference type="EC" id="3.1.4.52"/>
    </reaction>
</comment>
<dbReference type="PROSITE" id="PS50883">
    <property type="entry name" value="EAL"/>
    <property type="match status" value="1"/>
</dbReference>
<dbReference type="Pfam" id="PF00563">
    <property type="entry name" value="EAL"/>
    <property type="match status" value="1"/>
</dbReference>
<dbReference type="EMBL" id="MSAG01000029">
    <property type="protein sequence ID" value="PUX19486.1"/>
    <property type="molecule type" value="Genomic_DNA"/>
</dbReference>
<dbReference type="GO" id="GO:0005886">
    <property type="term" value="C:plasma membrane"/>
    <property type="evidence" value="ECO:0007669"/>
    <property type="project" value="UniProtKB-SubCell"/>
</dbReference>
<evidence type="ECO:0000313" key="11">
    <source>
        <dbReference type="EMBL" id="PUX19486.1"/>
    </source>
</evidence>
<dbReference type="GO" id="GO:0071111">
    <property type="term" value="F:cyclic-guanylate-specific phosphodiesterase activity"/>
    <property type="evidence" value="ECO:0007669"/>
    <property type="project" value="UniProtKB-EC"/>
</dbReference>